<proteinExistence type="inferred from homology"/>
<reference evidence="10 11" key="1">
    <citation type="submission" date="2024-02" db="EMBL/GenBank/DDBJ databases">
        <title>Discinaceae phylogenomics.</title>
        <authorList>
            <person name="Dirks A.C."/>
            <person name="James T.Y."/>
        </authorList>
    </citation>
    <scope>NUCLEOTIDE SEQUENCE [LARGE SCALE GENOMIC DNA]</scope>
    <source>
        <strain evidence="10 11">ACD0624</strain>
    </source>
</reference>
<dbReference type="InterPro" id="IPR014746">
    <property type="entry name" value="Gln_synth/guanido_kin_cat_dom"/>
</dbReference>
<feature type="compositionally biased region" description="Polar residues" evidence="8">
    <location>
        <begin position="51"/>
        <end position="64"/>
    </location>
</feature>
<feature type="compositionally biased region" description="Basic and acidic residues" evidence="8">
    <location>
        <begin position="67"/>
        <end position="84"/>
    </location>
</feature>
<comment type="subunit">
    <text evidence="7">Subunit of the heterotrimeric GatCAB amidotransferase (AdT) complex, composed of A, B and C subunits.</text>
</comment>
<feature type="domain" description="Asn/Gln amidotransferase" evidence="9">
    <location>
        <begin position="490"/>
        <end position="653"/>
    </location>
</feature>
<keyword evidence="7" id="KW-0496">Mitochondrion</keyword>
<evidence type="ECO:0000256" key="1">
    <source>
        <dbReference type="ARBA" id="ARBA00005306"/>
    </source>
</evidence>
<organism evidence="10 11">
    <name type="scientific">Discina gigas</name>
    <dbReference type="NCBI Taxonomy" id="1032678"/>
    <lineage>
        <taxon>Eukaryota</taxon>
        <taxon>Fungi</taxon>
        <taxon>Dikarya</taxon>
        <taxon>Ascomycota</taxon>
        <taxon>Pezizomycotina</taxon>
        <taxon>Pezizomycetes</taxon>
        <taxon>Pezizales</taxon>
        <taxon>Discinaceae</taxon>
        <taxon>Discina</taxon>
    </lineage>
</organism>
<evidence type="ECO:0000313" key="10">
    <source>
        <dbReference type="EMBL" id="KAL0636270.1"/>
    </source>
</evidence>
<comment type="function">
    <text evidence="7">Allows the formation of correctly charged Gln-tRNA(Gln) through the transamidation of misacylated Glu-tRNA(Gln) in the mitochondria. The reaction takes place in the presence of glutamine and ATP through an activated gamma-phospho-Glu-tRNA(Gln).</text>
</comment>
<comment type="catalytic activity">
    <reaction evidence="6 7">
        <text>L-glutamyl-tRNA(Gln) + L-glutamine + ATP + H2O = L-glutaminyl-tRNA(Gln) + L-glutamate + ADP + phosphate + H(+)</text>
        <dbReference type="Rhea" id="RHEA:17521"/>
        <dbReference type="Rhea" id="RHEA-COMP:9681"/>
        <dbReference type="Rhea" id="RHEA-COMP:9684"/>
        <dbReference type="ChEBI" id="CHEBI:15377"/>
        <dbReference type="ChEBI" id="CHEBI:15378"/>
        <dbReference type="ChEBI" id="CHEBI:29985"/>
        <dbReference type="ChEBI" id="CHEBI:30616"/>
        <dbReference type="ChEBI" id="CHEBI:43474"/>
        <dbReference type="ChEBI" id="CHEBI:58359"/>
        <dbReference type="ChEBI" id="CHEBI:78520"/>
        <dbReference type="ChEBI" id="CHEBI:78521"/>
        <dbReference type="ChEBI" id="CHEBI:456216"/>
    </reaction>
</comment>
<evidence type="ECO:0000256" key="8">
    <source>
        <dbReference type="SAM" id="MobiDB-lite"/>
    </source>
</evidence>
<comment type="similarity">
    <text evidence="1 7">Belongs to the GatB/GatE family. GatB subfamily.</text>
</comment>
<dbReference type="EMBL" id="JBBBZM010000053">
    <property type="protein sequence ID" value="KAL0636270.1"/>
    <property type="molecule type" value="Genomic_DNA"/>
</dbReference>
<dbReference type="Pfam" id="PF02637">
    <property type="entry name" value="GatB_Yqey"/>
    <property type="match status" value="1"/>
</dbReference>
<protein>
    <recommendedName>
        <fullName evidence="7">Glutamyl-tRNA(Gln) amidotransferase subunit B, mitochondrial</fullName>
        <shortName evidence="7">Glu-AdT subunit B</shortName>
        <ecNumber evidence="7">6.3.5.-</ecNumber>
    </recommendedName>
</protein>
<dbReference type="InterPro" id="IPR017959">
    <property type="entry name" value="Asn/Gln-tRNA_amidoTrfase_suB/E"/>
</dbReference>
<dbReference type="SMART" id="SM00845">
    <property type="entry name" value="GatB_Yqey"/>
    <property type="match status" value="1"/>
</dbReference>
<evidence type="ECO:0000256" key="2">
    <source>
        <dbReference type="ARBA" id="ARBA00022598"/>
    </source>
</evidence>
<name>A0ABR3GK08_9PEZI</name>
<evidence type="ECO:0000256" key="6">
    <source>
        <dbReference type="ARBA" id="ARBA00047913"/>
    </source>
</evidence>
<keyword evidence="3 7" id="KW-0547">Nucleotide-binding</keyword>
<dbReference type="NCBIfam" id="TIGR00133">
    <property type="entry name" value="gatB"/>
    <property type="match status" value="1"/>
</dbReference>
<dbReference type="HAMAP" id="MF_00121">
    <property type="entry name" value="GatB"/>
    <property type="match status" value="1"/>
</dbReference>
<dbReference type="InterPro" id="IPR004413">
    <property type="entry name" value="GatB"/>
</dbReference>
<evidence type="ECO:0000259" key="9">
    <source>
        <dbReference type="SMART" id="SM00845"/>
    </source>
</evidence>
<dbReference type="InterPro" id="IPR018027">
    <property type="entry name" value="Asn/Gln_amidotransferase"/>
</dbReference>
<dbReference type="SUPFAM" id="SSF89095">
    <property type="entry name" value="GatB/YqeY motif"/>
    <property type="match status" value="1"/>
</dbReference>
<dbReference type="Pfam" id="PF02934">
    <property type="entry name" value="GatB_N"/>
    <property type="match status" value="1"/>
</dbReference>
<accession>A0ABR3GK08</accession>
<dbReference type="PANTHER" id="PTHR11659">
    <property type="entry name" value="GLUTAMYL-TRNA GLN AMIDOTRANSFERASE SUBUNIT B MITOCHONDRIAL AND PROKARYOTIC PET112-RELATED"/>
    <property type="match status" value="1"/>
</dbReference>
<evidence type="ECO:0000256" key="4">
    <source>
        <dbReference type="ARBA" id="ARBA00022840"/>
    </source>
</evidence>
<feature type="region of interest" description="Disordered" evidence="8">
    <location>
        <begin position="51"/>
        <end position="84"/>
    </location>
</feature>
<dbReference type="EC" id="6.3.5.-" evidence="7"/>
<keyword evidence="5 7" id="KW-0648">Protein biosynthesis</keyword>
<comment type="subcellular location">
    <subcellularLocation>
        <location evidence="7">Mitochondrion</location>
    </subcellularLocation>
</comment>
<dbReference type="PANTHER" id="PTHR11659:SF0">
    <property type="entry name" value="GLUTAMYL-TRNA(GLN) AMIDOTRANSFERASE SUBUNIT B, MITOCHONDRIAL"/>
    <property type="match status" value="1"/>
</dbReference>
<dbReference type="InterPro" id="IPR003789">
    <property type="entry name" value="Asn/Gln_tRNA_amidoTrase-B-like"/>
</dbReference>
<gene>
    <name evidence="10" type="ORF">Q9L58_004727</name>
</gene>
<keyword evidence="11" id="KW-1185">Reference proteome</keyword>
<dbReference type="SUPFAM" id="SSF55931">
    <property type="entry name" value="Glutamine synthetase/guanido kinase"/>
    <property type="match status" value="1"/>
</dbReference>
<keyword evidence="2 7" id="KW-0436">Ligase</keyword>
<dbReference type="InterPro" id="IPR006075">
    <property type="entry name" value="Asn/Gln-tRNA_Trfase_suB/E_cat"/>
</dbReference>
<keyword evidence="4 7" id="KW-0067">ATP-binding</keyword>
<dbReference type="Proteomes" id="UP001447188">
    <property type="component" value="Unassembled WGS sequence"/>
</dbReference>
<dbReference type="PROSITE" id="PS01234">
    <property type="entry name" value="GATB"/>
    <property type="match status" value="1"/>
</dbReference>
<evidence type="ECO:0000313" key="11">
    <source>
        <dbReference type="Proteomes" id="UP001447188"/>
    </source>
</evidence>
<evidence type="ECO:0000256" key="5">
    <source>
        <dbReference type="ARBA" id="ARBA00022917"/>
    </source>
</evidence>
<evidence type="ECO:0000256" key="3">
    <source>
        <dbReference type="ARBA" id="ARBA00022741"/>
    </source>
</evidence>
<sequence length="657" mass="73538">MAPSPPILSLCSRCLVRRIFPFPLQSPLLRRQRLVPISPCRSLVRARYVSSDATSDATAEQQPRQKGRNERQRDSKRANRERDEKIEREGKFLLHEVEDEQLPKWVITVGLEIHAQLNTKRKLFSDARTSHVASPNTHISPLDASLPGTLPVLNPAVLLPALRAALALNCAPAEESRFDRKHYFYWDQPAGYQITQFYAPLAVDGWIVLFSHDGVPQLEGCDGPDDGIRIGIQQIQLEQDTGKTIVSPPNSLIDLNRVGSPLIEIITHPFDCPDVLFPGLVMRKIQASLKAVDACVIGMEWGGLRADVNVSVRLNEGPDVFGQRCEIKNVSSIKAVQAAVKAEAKRQIQILEAGGVIEGETRGWDAEKGVTRRLRGKEGEVDYRFMPDPDLPPVFVNRDLLVKLKHSLPPVPDKILSKLKSTPYDLRVKDAQTLIFWDESRATSTEKGAVSYYTDVVSKVQDGLLADQYPEGLKRVRKGKLSNQEQMLIDEKRRLVLPEDGGRVAGNWVIHELGGHLAKMNLNWKENPIDSQRMADLVIYVITKRITGPTAKRLLFNLLSTNPIDPRSIPDIVKASNLETAQMPKEEILAIATEIMFADEKSREVMANLRNADGKLTSKRRKGFLNFFVGRVMKKCQGRVQAEKVEAAVVTIVNKKD</sequence>
<comment type="caution">
    <text evidence="10">The sequence shown here is derived from an EMBL/GenBank/DDBJ whole genome shotgun (WGS) entry which is preliminary data.</text>
</comment>
<evidence type="ECO:0000256" key="7">
    <source>
        <dbReference type="HAMAP-Rule" id="MF_03147"/>
    </source>
</evidence>
<dbReference type="InterPro" id="IPR017958">
    <property type="entry name" value="Gln-tRNA_amidoTrfase_suB_CS"/>
</dbReference>